<dbReference type="RefSeq" id="WP_169248769.1">
    <property type="nucleotide sequence ID" value="NZ_SPMZ01000027.1"/>
</dbReference>
<dbReference type="Proteomes" id="UP000760480">
    <property type="component" value="Unassembled WGS sequence"/>
</dbReference>
<reference evidence="2 3" key="1">
    <citation type="submission" date="2019-03" db="EMBL/GenBank/DDBJ databases">
        <title>Metabolic reconstructions from genomes of highly enriched 'Candidatus Accumulibacter' and 'Candidatus Competibacter' bioreactor populations.</title>
        <authorList>
            <person name="Annavajhala M.K."/>
            <person name="Welles L."/>
            <person name="Abbas B."/>
            <person name="Sorokin D."/>
            <person name="Park H."/>
            <person name="Van Loosdrecht M."/>
            <person name="Chandran K."/>
        </authorList>
    </citation>
    <scope>NUCLEOTIDE SEQUENCE [LARGE SCALE GENOMIC DNA]</scope>
    <source>
        <strain evidence="2 3">SBR_G</strain>
    </source>
</reference>
<evidence type="ECO:0000313" key="3">
    <source>
        <dbReference type="Proteomes" id="UP000760480"/>
    </source>
</evidence>
<keyword evidence="1" id="KW-1133">Transmembrane helix</keyword>
<evidence type="ECO:0000256" key="1">
    <source>
        <dbReference type="SAM" id="Phobius"/>
    </source>
</evidence>
<keyword evidence="1" id="KW-0812">Transmembrane</keyword>
<evidence type="ECO:0000313" key="2">
    <source>
        <dbReference type="EMBL" id="NMQ19516.1"/>
    </source>
</evidence>
<keyword evidence="3" id="KW-1185">Reference proteome</keyword>
<proteinExistence type="predicted"/>
<organism evidence="2 3">
    <name type="scientific">Candidatus Competibacter phosphatis</name>
    <dbReference type="NCBI Taxonomy" id="221280"/>
    <lineage>
        <taxon>Bacteria</taxon>
        <taxon>Pseudomonadati</taxon>
        <taxon>Pseudomonadota</taxon>
        <taxon>Gammaproteobacteria</taxon>
        <taxon>Candidatus Competibacteraceae</taxon>
        <taxon>Candidatus Competibacter</taxon>
    </lineage>
</organism>
<gene>
    <name evidence="2" type="ORF">E4P82_10110</name>
</gene>
<feature type="transmembrane region" description="Helical" evidence="1">
    <location>
        <begin position="69"/>
        <end position="86"/>
    </location>
</feature>
<sequence length="125" mass="13833">MQQEPLDGKPATTKPSDQALLNAYYQEPIKQAERFADLAKELFKVELAIPGIYAAVLRLSGMEQSTNHSAVWAAFVFWTAALILTLRTIFSAQVRGAGECCVFEPTNTPPRTIQHRGVFSEEYAG</sequence>
<dbReference type="EMBL" id="SPMZ01000027">
    <property type="protein sequence ID" value="NMQ19516.1"/>
    <property type="molecule type" value="Genomic_DNA"/>
</dbReference>
<protein>
    <submittedName>
        <fullName evidence="2">Uncharacterized protein</fullName>
    </submittedName>
</protein>
<comment type="caution">
    <text evidence="2">The sequence shown here is derived from an EMBL/GenBank/DDBJ whole genome shotgun (WGS) entry which is preliminary data.</text>
</comment>
<accession>A0ABX1TLD3</accession>
<keyword evidence="1" id="KW-0472">Membrane</keyword>
<name>A0ABX1TLD3_9GAMM</name>